<dbReference type="InterPro" id="IPR035979">
    <property type="entry name" value="RBD_domain_sf"/>
</dbReference>
<dbReference type="InterPro" id="IPR012677">
    <property type="entry name" value="Nucleotide-bd_a/b_plait_sf"/>
</dbReference>
<dbReference type="AlphaFoldDB" id="A0A9K3JRZ9"/>
<feature type="region of interest" description="Disordered" evidence="2">
    <location>
        <begin position="335"/>
        <end position="428"/>
    </location>
</feature>
<evidence type="ECO:0000259" key="3">
    <source>
        <dbReference type="PROSITE" id="PS50102"/>
    </source>
</evidence>
<evidence type="ECO:0000256" key="1">
    <source>
        <dbReference type="PROSITE-ProRule" id="PRU00176"/>
    </source>
</evidence>
<dbReference type="SMART" id="SM00360">
    <property type="entry name" value="RRM"/>
    <property type="match status" value="1"/>
</dbReference>
<accession>A0A9K3JRZ9</accession>
<dbReference type="PROSITE" id="PS50102">
    <property type="entry name" value="RRM"/>
    <property type="match status" value="1"/>
</dbReference>
<sequence length="538" mass="58632">MAGNMGQHDGFVKLFVTNLPDGCTPWELRKCLEVFGNIVGSYVAKKRDKNGCRFGFVSFKGVRDRAELLKSLGGTKMGNFKLKINVARFAAENLGGHVNLPEMKKKDLGAGQQAPGGTFNLRDSRSYREAVGASNYAAGSSFDQGGCRVEVTKLKEKSIVIPDRTGAFNDLVGMALVGRTVDLETLVDFDKLLRIAKFSAANLQYLGGLSLLISFHDADSAKLFMDAKDVWGPWFSRLDYWSGQSLSFERVAWLKLCGIPLHLLDPDVLGLVGESFGRLLHIPKLSKVDLDLSTVRVGVLVGFSGRIKEGVSLKWKDRIYRIWVEEDSDVWVPDCLDRDDESVSDGAPSPVGSPAGDMFGSGTGETEDLQSSEMGKPVEESPHDDGPFFHLFNSPRNEEREKESSVGFEEDEDKSARDVDGRLGSTLVGPGGSGGFNVGLCGIKRPNRRKVLGQPCLRAQSLPRSNSVSPGVGRPKKRPRSSDEVEEPGFGFVGFAPSPHVPLDLNVNAQVSESQAEVSKTVEARIDVNQHAQRVGNR</sequence>
<proteinExistence type="predicted"/>
<dbReference type="Proteomes" id="UP000215914">
    <property type="component" value="Unassembled WGS sequence"/>
</dbReference>
<comment type="caution">
    <text evidence="4">The sequence shown here is derived from an EMBL/GenBank/DDBJ whole genome shotgun (WGS) entry which is preliminary data.</text>
</comment>
<dbReference type="EMBL" id="MNCJ02000316">
    <property type="protein sequence ID" value="KAF5820305.1"/>
    <property type="molecule type" value="Genomic_DNA"/>
</dbReference>
<dbReference type="PANTHER" id="PTHR34427:SF5">
    <property type="entry name" value="DUF4283 DOMAIN-CONTAINING PROTEIN"/>
    <property type="match status" value="1"/>
</dbReference>
<dbReference type="InterPro" id="IPR000504">
    <property type="entry name" value="RRM_dom"/>
</dbReference>
<dbReference type="PANTHER" id="PTHR34427">
    <property type="entry name" value="DUF4283 DOMAIN PROTEIN"/>
    <property type="match status" value="1"/>
</dbReference>
<feature type="compositionally biased region" description="Basic and acidic residues" evidence="2">
    <location>
        <begin position="376"/>
        <end position="387"/>
    </location>
</feature>
<organism evidence="4 5">
    <name type="scientific">Helianthus annuus</name>
    <name type="common">Common sunflower</name>
    <dbReference type="NCBI Taxonomy" id="4232"/>
    <lineage>
        <taxon>Eukaryota</taxon>
        <taxon>Viridiplantae</taxon>
        <taxon>Streptophyta</taxon>
        <taxon>Embryophyta</taxon>
        <taxon>Tracheophyta</taxon>
        <taxon>Spermatophyta</taxon>
        <taxon>Magnoliopsida</taxon>
        <taxon>eudicotyledons</taxon>
        <taxon>Gunneridae</taxon>
        <taxon>Pentapetalae</taxon>
        <taxon>asterids</taxon>
        <taxon>campanulids</taxon>
        <taxon>Asterales</taxon>
        <taxon>Asteraceae</taxon>
        <taxon>Asteroideae</taxon>
        <taxon>Heliantheae alliance</taxon>
        <taxon>Heliantheae</taxon>
        <taxon>Helianthus</taxon>
    </lineage>
</organism>
<dbReference type="Pfam" id="PF00076">
    <property type="entry name" value="RRM_1"/>
    <property type="match status" value="1"/>
</dbReference>
<evidence type="ECO:0000256" key="2">
    <source>
        <dbReference type="SAM" id="MobiDB-lite"/>
    </source>
</evidence>
<dbReference type="SUPFAM" id="SSF54928">
    <property type="entry name" value="RNA-binding domain, RBD"/>
    <property type="match status" value="1"/>
</dbReference>
<evidence type="ECO:0000313" key="4">
    <source>
        <dbReference type="EMBL" id="KAF5820305.1"/>
    </source>
</evidence>
<dbReference type="GO" id="GO:0003723">
    <property type="term" value="F:RNA binding"/>
    <property type="evidence" value="ECO:0007669"/>
    <property type="project" value="UniProtKB-UniRule"/>
</dbReference>
<reference evidence="4" key="2">
    <citation type="submission" date="2020-06" db="EMBL/GenBank/DDBJ databases">
        <title>Helianthus annuus Genome sequencing and assembly Release 2.</title>
        <authorList>
            <person name="Gouzy J."/>
            <person name="Langlade N."/>
            <person name="Munos S."/>
        </authorList>
    </citation>
    <scope>NUCLEOTIDE SEQUENCE</scope>
    <source>
        <tissue evidence="4">Leaves</tissue>
    </source>
</reference>
<gene>
    <name evidence="4" type="ORF">HanXRQr2_Chr01g0000701</name>
</gene>
<keyword evidence="1" id="KW-0694">RNA-binding</keyword>
<name>A0A9K3JRZ9_HELAN</name>
<feature type="domain" description="RRM" evidence="3">
    <location>
        <begin position="12"/>
        <end position="89"/>
    </location>
</feature>
<protein>
    <submittedName>
        <fullName evidence="4">RNA recognition motif domain, nucleotide-binding alpha-beta plait domain superfamily</fullName>
    </submittedName>
</protein>
<keyword evidence="5" id="KW-1185">Reference proteome</keyword>
<feature type="region of interest" description="Disordered" evidence="2">
    <location>
        <begin position="454"/>
        <end position="493"/>
    </location>
</feature>
<evidence type="ECO:0000313" key="5">
    <source>
        <dbReference type="Proteomes" id="UP000215914"/>
    </source>
</evidence>
<dbReference type="Gramene" id="mRNA:HanXRQr2_Chr01g0000701">
    <property type="protein sequence ID" value="mRNA:HanXRQr2_Chr01g0000701"/>
    <property type="gene ID" value="HanXRQr2_Chr01g0000701"/>
</dbReference>
<dbReference type="CDD" id="cd00590">
    <property type="entry name" value="RRM_SF"/>
    <property type="match status" value="1"/>
</dbReference>
<dbReference type="Gene3D" id="3.30.70.330">
    <property type="match status" value="1"/>
</dbReference>
<reference evidence="4" key="1">
    <citation type="journal article" date="2017" name="Nature">
        <title>The sunflower genome provides insights into oil metabolism, flowering and Asterid evolution.</title>
        <authorList>
            <person name="Badouin H."/>
            <person name="Gouzy J."/>
            <person name="Grassa C.J."/>
            <person name="Murat F."/>
            <person name="Staton S.E."/>
            <person name="Cottret L."/>
            <person name="Lelandais-Briere C."/>
            <person name="Owens G.L."/>
            <person name="Carrere S."/>
            <person name="Mayjonade B."/>
            <person name="Legrand L."/>
            <person name="Gill N."/>
            <person name="Kane N.C."/>
            <person name="Bowers J.E."/>
            <person name="Hubner S."/>
            <person name="Bellec A."/>
            <person name="Berard A."/>
            <person name="Berges H."/>
            <person name="Blanchet N."/>
            <person name="Boniface M.C."/>
            <person name="Brunel D."/>
            <person name="Catrice O."/>
            <person name="Chaidir N."/>
            <person name="Claudel C."/>
            <person name="Donnadieu C."/>
            <person name="Faraut T."/>
            <person name="Fievet G."/>
            <person name="Helmstetter N."/>
            <person name="King M."/>
            <person name="Knapp S.J."/>
            <person name="Lai Z."/>
            <person name="Le Paslier M.C."/>
            <person name="Lippi Y."/>
            <person name="Lorenzon L."/>
            <person name="Mandel J.R."/>
            <person name="Marage G."/>
            <person name="Marchand G."/>
            <person name="Marquand E."/>
            <person name="Bret-Mestries E."/>
            <person name="Morien E."/>
            <person name="Nambeesan S."/>
            <person name="Nguyen T."/>
            <person name="Pegot-Espagnet P."/>
            <person name="Pouilly N."/>
            <person name="Raftis F."/>
            <person name="Sallet E."/>
            <person name="Schiex T."/>
            <person name="Thomas J."/>
            <person name="Vandecasteele C."/>
            <person name="Vares D."/>
            <person name="Vear F."/>
            <person name="Vautrin S."/>
            <person name="Crespi M."/>
            <person name="Mangin B."/>
            <person name="Burke J.M."/>
            <person name="Salse J."/>
            <person name="Munos S."/>
            <person name="Vincourt P."/>
            <person name="Rieseberg L.H."/>
            <person name="Langlade N.B."/>
        </authorList>
    </citation>
    <scope>NUCLEOTIDE SEQUENCE</scope>
    <source>
        <tissue evidence="4">Leaves</tissue>
    </source>
</reference>